<dbReference type="OrthoDB" id="1454522at2"/>
<evidence type="ECO:0000313" key="1">
    <source>
        <dbReference type="EMBL" id="SHG03140.1"/>
    </source>
</evidence>
<proteinExistence type="predicted"/>
<sequence>MIKLIDYYKLKNGKIKIDFFLLGVYDLLKNELGFRYTKINKKGYYLKESNGFYTVVGFHKLKDEFKKFIDEKFDKLEFSKEIDYHDFMEAYFEKPPIKNGNYAREYLSEDFELSEKNLHLIMLEIDPNYNREYKRNEIIKFLESEDFIETKGKGGNFAKDCPLFFKKVKENKFLIFNNPFYDGKNNSPTFDFWKINAHSEKEFLQDKKVNVIKIKLEFDLKNDIELYEREKNVW</sequence>
<accession>A0A1M5GH94</accession>
<keyword evidence="2" id="KW-1185">Reference proteome</keyword>
<dbReference type="EMBL" id="FQUM01000022">
    <property type="protein sequence ID" value="SHG03140.1"/>
    <property type="molecule type" value="Genomic_DNA"/>
</dbReference>
<protein>
    <submittedName>
        <fullName evidence="1">Uncharacterized protein</fullName>
    </submittedName>
</protein>
<reference evidence="1 2" key="1">
    <citation type="submission" date="2016-11" db="EMBL/GenBank/DDBJ databases">
        <authorList>
            <person name="Jaros S."/>
            <person name="Januszkiewicz K."/>
            <person name="Wedrychowicz H."/>
        </authorList>
    </citation>
    <scope>NUCLEOTIDE SEQUENCE [LARGE SCALE GENOMIC DNA]</scope>
    <source>
        <strain evidence="1 2">DSM 26910</strain>
    </source>
</reference>
<dbReference type="AlphaFoldDB" id="A0A1M5GH94"/>
<name>A0A1M5GH94_9BACT</name>
<organism evidence="1 2">
    <name type="scientific">Mariniphaga anaerophila</name>
    <dbReference type="NCBI Taxonomy" id="1484053"/>
    <lineage>
        <taxon>Bacteria</taxon>
        <taxon>Pseudomonadati</taxon>
        <taxon>Bacteroidota</taxon>
        <taxon>Bacteroidia</taxon>
        <taxon>Marinilabiliales</taxon>
        <taxon>Prolixibacteraceae</taxon>
        <taxon>Mariniphaga</taxon>
    </lineage>
</organism>
<dbReference type="RefSeq" id="WP_073003616.1">
    <property type="nucleotide sequence ID" value="NZ_FQUM01000022.1"/>
</dbReference>
<evidence type="ECO:0000313" key="2">
    <source>
        <dbReference type="Proteomes" id="UP000184164"/>
    </source>
</evidence>
<dbReference type="STRING" id="1484053.SAMN05444274_1229"/>
<gene>
    <name evidence="1" type="ORF">SAMN05444274_1229</name>
</gene>
<dbReference type="Proteomes" id="UP000184164">
    <property type="component" value="Unassembled WGS sequence"/>
</dbReference>